<dbReference type="EMBL" id="SEYY01005887">
    <property type="protein sequence ID" value="KAB7503104.1"/>
    <property type="molecule type" value="Genomic_DNA"/>
</dbReference>
<dbReference type="AlphaFoldDB" id="A0A5N5T8Z0"/>
<name>A0A5N5T8Z0_9CRUS</name>
<accession>A0A5N5T8Z0</accession>
<evidence type="ECO:0000313" key="2">
    <source>
        <dbReference type="Proteomes" id="UP000326759"/>
    </source>
</evidence>
<proteinExistence type="predicted"/>
<sequence length="122" mass="14801">MEVYENYYRFMSLAGFCGVKIRCQLRENRERERKQKYEQFSIYLISVRCGCVLRDILLFLNVKINERIIIFVYVQRILRQYYSLSERLTSSEVTSLVFISSVIELTVELWFFCLMIKLCMFI</sequence>
<keyword evidence="2" id="KW-1185">Reference proteome</keyword>
<protein>
    <submittedName>
        <fullName evidence="1">Uncharacterized protein</fullName>
    </submittedName>
</protein>
<dbReference type="Proteomes" id="UP000326759">
    <property type="component" value="Unassembled WGS sequence"/>
</dbReference>
<organism evidence="1 2">
    <name type="scientific">Armadillidium nasatum</name>
    <dbReference type="NCBI Taxonomy" id="96803"/>
    <lineage>
        <taxon>Eukaryota</taxon>
        <taxon>Metazoa</taxon>
        <taxon>Ecdysozoa</taxon>
        <taxon>Arthropoda</taxon>
        <taxon>Crustacea</taxon>
        <taxon>Multicrustacea</taxon>
        <taxon>Malacostraca</taxon>
        <taxon>Eumalacostraca</taxon>
        <taxon>Peracarida</taxon>
        <taxon>Isopoda</taxon>
        <taxon>Oniscidea</taxon>
        <taxon>Crinocheta</taxon>
        <taxon>Armadillidiidae</taxon>
        <taxon>Armadillidium</taxon>
    </lineage>
</organism>
<evidence type="ECO:0000313" key="1">
    <source>
        <dbReference type="EMBL" id="KAB7503104.1"/>
    </source>
</evidence>
<gene>
    <name evidence="1" type="ORF">Anas_11302</name>
</gene>
<reference evidence="1 2" key="1">
    <citation type="journal article" date="2019" name="PLoS Biol.">
        <title>Sex chromosomes control vertical transmission of feminizing Wolbachia symbionts in an isopod.</title>
        <authorList>
            <person name="Becking T."/>
            <person name="Chebbi M.A."/>
            <person name="Giraud I."/>
            <person name="Moumen B."/>
            <person name="Laverre T."/>
            <person name="Caubet Y."/>
            <person name="Peccoud J."/>
            <person name="Gilbert C."/>
            <person name="Cordaux R."/>
        </authorList>
    </citation>
    <scope>NUCLEOTIDE SEQUENCE [LARGE SCALE GENOMIC DNA]</scope>
    <source>
        <strain evidence="1">ANa2</strain>
        <tissue evidence="1">Whole body excluding digestive tract and cuticle</tissue>
    </source>
</reference>
<comment type="caution">
    <text evidence="1">The sequence shown here is derived from an EMBL/GenBank/DDBJ whole genome shotgun (WGS) entry which is preliminary data.</text>
</comment>